<dbReference type="EMBL" id="CACRXK020041736">
    <property type="protein sequence ID" value="CAB4045758.1"/>
    <property type="molecule type" value="Genomic_DNA"/>
</dbReference>
<gene>
    <name evidence="2" type="ORF">PACLA_8A024883</name>
</gene>
<reference evidence="2" key="1">
    <citation type="submission" date="2020-04" db="EMBL/GenBank/DDBJ databases">
        <authorList>
            <person name="Alioto T."/>
            <person name="Alioto T."/>
            <person name="Gomez Garrido J."/>
        </authorList>
    </citation>
    <scope>NUCLEOTIDE SEQUENCE</scope>
    <source>
        <strain evidence="2">A484AB</strain>
    </source>
</reference>
<dbReference type="InterPro" id="IPR051077">
    <property type="entry name" value="Ca-dependent_lectin"/>
</dbReference>
<dbReference type="Proteomes" id="UP001152795">
    <property type="component" value="Unassembled WGS sequence"/>
</dbReference>
<evidence type="ECO:0000313" key="2">
    <source>
        <dbReference type="EMBL" id="CAB4045758.1"/>
    </source>
</evidence>
<proteinExistence type="predicted"/>
<dbReference type="GO" id="GO:0005615">
    <property type="term" value="C:extracellular space"/>
    <property type="evidence" value="ECO:0007669"/>
    <property type="project" value="TreeGrafter"/>
</dbReference>
<dbReference type="PANTHER" id="PTHR24024">
    <property type="entry name" value="PULMONARY SURFACTANT-ASSOCIATED PROTEIN A"/>
    <property type="match status" value="1"/>
</dbReference>
<feature type="compositionally biased region" description="Low complexity" evidence="1">
    <location>
        <begin position="1"/>
        <end position="10"/>
    </location>
</feature>
<dbReference type="OrthoDB" id="6117306at2759"/>
<accession>A0A6S7KNP4</accession>
<feature type="region of interest" description="Disordered" evidence="1">
    <location>
        <begin position="1"/>
        <end position="27"/>
    </location>
</feature>
<evidence type="ECO:0000313" key="3">
    <source>
        <dbReference type="Proteomes" id="UP001152795"/>
    </source>
</evidence>
<keyword evidence="3" id="KW-1185">Reference proteome</keyword>
<dbReference type="AlphaFoldDB" id="A0A6S7KNP4"/>
<protein>
    <submittedName>
        <fullName evidence="2">Uncharacterized protein</fullName>
    </submittedName>
</protein>
<organism evidence="2 3">
    <name type="scientific">Paramuricea clavata</name>
    <name type="common">Red gorgonian</name>
    <name type="synonym">Violescent sea-whip</name>
    <dbReference type="NCBI Taxonomy" id="317549"/>
    <lineage>
        <taxon>Eukaryota</taxon>
        <taxon>Metazoa</taxon>
        <taxon>Cnidaria</taxon>
        <taxon>Anthozoa</taxon>
        <taxon>Octocorallia</taxon>
        <taxon>Malacalcyonacea</taxon>
        <taxon>Plexauridae</taxon>
        <taxon>Paramuricea</taxon>
    </lineage>
</organism>
<comment type="caution">
    <text evidence="2">The sequence shown here is derived from an EMBL/GenBank/DDBJ whole genome shotgun (WGS) entry which is preliminary data.</text>
</comment>
<name>A0A6S7KNP4_PARCT</name>
<sequence>MFVSTGSSGKRGPRGPRGQAGKSGGVTGGAVYTRWGRKTCSNKTTQLYSGVMAGSHYSHSGGGSNYLCLPLNPIFEKVGSGNQGSNYIYGTEYEIGHAQKHLFENTKLHDHDAPCAVCHTESRGSHMMIPARNTCPSGWTLEYKGYIMSGHYGHKGRSQFICVDGKAEATFGSHVDKNGALLYLAEAACGSLPCPPYVQGNELTCAVCTK</sequence>
<evidence type="ECO:0000256" key="1">
    <source>
        <dbReference type="SAM" id="MobiDB-lite"/>
    </source>
</evidence>
<dbReference type="PANTHER" id="PTHR24024:SF18">
    <property type="entry name" value="SHORT-CHAIN COLLAGEN C4-LIKE"/>
    <property type="match status" value="1"/>
</dbReference>